<reference evidence="9 10" key="1">
    <citation type="submission" date="2019-07" db="EMBL/GenBank/DDBJ databases">
        <title>Ln-dependent methylotrophs.</title>
        <authorList>
            <person name="Tani A."/>
        </authorList>
    </citation>
    <scope>NUCLEOTIDE SEQUENCE [LARGE SCALE GENOMIC DNA]</scope>
    <source>
        <strain evidence="9 10">SM12</strain>
    </source>
</reference>
<proteinExistence type="inferred from homology"/>
<dbReference type="Proteomes" id="UP000316801">
    <property type="component" value="Unassembled WGS sequence"/>
</dbReference>
<evidence type="ECO:0000256" key="3">
    <source>
        <dbReference type="ARBA" id="ARBA00022448"/>
    </source>
</evidence>
<evidence type="ECO:0000256" key="4">
    <source>
        <dbReference type="ARBA" id="ARBA00022475"/>
    </source>
</evidence>
<dbReference type="EMBL" id="VJMG01000017">
    <property type="protein sequence ID" value="TRL39878.1"/>
    <property type="molecule type" value="Genomic_DNA"/>
</dbReference>
<keyword evidence="7 8" id="KW-0472">Membrane</keyword>
<evidence type="ECO:0000256" key="1">
    <source>
        <dbReference type="ARBA" id="ARBA00004651"/>
    </source>
</evidence>
<feature type="transmembrane region" description="Helical" evidence="8">
    <location>
        <begin position="200"/>
        <end position="222"/>
    </location>
</feature>
<feature type="transmembrane region" description="Helical" evidence="8">
    <location>
        <begin position="143"/>
        <end position="163"/>
    </location>
</feature>
<organism evidence="9 10">
    <name type="scientific">Rhizobium straminoryzae</name>
    <dbReference type="NCBI Taxonomy" id="1387186"/>
    <lineage>
        <taxon>Bacteria</taxon>
        <taxon>Pseudomonadati</taxon>
        <taxon>Pseudomonadota</taxon>
        <taxon>Alphaproteobacteria</taxon>
        <taxon>Hyphomicrobiales</taxon>
        <taxon>Rhizobiaceae</taxon>
        <taxon>Rhizobium/Agrobacterium group</taxon>
        <taxon>Rhizobium</taxon>
    </lineage>
</organism>
<keyword evidence="3" id="KW-0813">Transport</keyword>
<dbReference type="AlphaFoldDB" id="A0A549TD33"/>
<comment type="caution">
    <text evidence="9">The sequence shown here is derived from an EMBL/GenBank/DDBJ whole genome shotgun (WGS) entry which is preliminary data.</text>
</comment>
<dbReference type="Pfam" id="PF01925">
    <property type="entry name" value="TauE"/>
    <property type="match status" value="1"/>
</dbReference>
<accession>A0A549TD33</accession>
<evidence type="ECO:0000256" key="7">
    <source>
        <dbReference type="ARBA" id="ARBA00023136"/>
    </source>
</evidence>
<keyword evidence="4 8" id="KW-1003">Cell membrane</keyword>
<evidence type="ECO:0000256" key="6">
    <source>
        <dbReference type="ARBA" id="ARBA00022989"/>
    </source>
</evidence>
<feature type="transmembrane region" description="Helical" evidence="8">
    <location>
        <begin position="113"/>
        <end position="131"/>
    </location>
</feature>
<comment type="similarity">
    <text evidence="2 8">Belongs to the 4-toluene sulfonate uptake permease (TSUP) (TC 2.A.102) family.</text>
</comment>
<dbReference type="PANTHER" id="PTHR30269:SF0">
    <property type="entry name" value="MEMBRANE TRANSPORTER PROTEIN YFCA-RELATED"/>
    <property type="match status" value="1"/>
</dbReference>
<evidence type="ECO:0000256" key="8">
    <source>
        <dbReference type="RuleBase" id="RU363041"/>
    </source>
</evidence>
<dbReference type="GO" id="GO:0005886">
    <property type="term" value="C:plasma membrane"/>
    <property type="evidence" value="ECO:0007669"/>
    <property type="project" value="UniProtKB-SubCell"/>
</dbReference>
<dbReference type="InterPro" id="IPR002781">
    <property type="entry name" value="TM_pro_TauE-like"/>
</dbReference>
<comment type="subcellular location">
    <subcellularLocation>
        <location evidence="1 8">Cell membrane</location>
        <topology evidence="1 8">Multi-pass membrane protein</topology>
    </subcellularLocation>
</comment>
<gene>
    <name evidence="9" type="ORF">FNA46_08065</name>
</gene>
<keyword evidence="10" id="KW-1185">Reference proteome</keyword>
<evidence type="ECO:0000256" key="5">
    <source>
        <dbReference type="ARBA" id="ARBA00022692"/>
    </source>
</evidence>
<protein>
    <recommendedName>
        <fullName evidence="8">Probable membrane transporter protein</fullName>
    </recommendedName>
</protein>
<keyword evidence="5 8" id="KW-0812">Transmembrane</keyword>
<feature type="transmembrane region" description="Helical" evidence="8">
    <location>
        <begin position="20"/>
        <end position="53"/>
    </location>
</feature>
<sequence>MASSPPPPSPALHDLAPHVITLLFLAAIFAGFIDSIAGGGGLITIPALLLAGIPPLESLATNKVQGPFGAASATIAYARRGHVKLKEQLPMAAIAFAGGGAGALIASHVPGRFLGAAIPFLLVGIALFFALKPNLSDEDRTRRLTAGVFAITAVPAVGLYDGIFGPGAGSFYMLSFVLLAGFGLLKATAHTKLLNLGSNLGSLCVFAVNGAIFWKLGLIMGVGQLIGAQIGSRLAMRGGAKLIKPLLVISCIAMAAKLLSDPAHPIRIWLGI</sequence>
<evidence type="ECO:0000256" key="2">
    <source>
        <dbReference type="ARBA" id="ARBA00009142"/>
    </source>
</evidence>
<evidence type="ECO:0000313" key="10">
    <source>
        <dbReference type="Proteomes" id="UP000316801"/>
    </source>
</evidence>
<feature type="transmembrane region" description="Helical" evidence="8">
    <location>
        <begin position="169"/>
        <end position="188"/>
    </location>
</feature>
<name>A0A549TD33_9HYPH</name>
<dbReference type="PANTHER" id="PTHR30269">
    <property type="entry name" value="TRANSMEMBRANE PROTEIN YFCA"/>
    <property type="match status" value="1"/>
</dbReference>
<dbReference type="InterPro" id="IPR052017">
    <property type="entry name" value="TSUP"/>
</dbReference>
<evidence type="ECO:0000313" key="9">
    <source>
        <dbReference type="EMBL" id="TRL39878.1"/>
    </source>
</evidence>
<keyword evidence="6 8" id="KW-1133">Transmembrane helix</keyword>